<name>A0A8J2Z3D9_9GAMM</name>
<organism evidence="2 3">
    <name type="scientific">Cysteiniphilum litorale</name>
    <dbReference type="NCBI Taxonomy" id="2056700"/>
    <lineage>
        <taxon>Bacteria</taxon>
        <taxon>Pseudomonadati</taxon>
        <taxon>Pseudomonadota</taxon>
        <taxon>Gammaproteobacteria</taxon>
        <taxon>Thiotrichales</taxon>
        <taxon>Fastidiosibacteraceae</taxon>
        <taxon>Cysteiniphilum</taxon>
    </lineage>
</organism>
<evidence type="ECO:0000256" key="1">
    <source>
        <dbReference type="SAM" id="SignalP"/>
    </source>
</evidence>
<keyword evidence="1" id="KW-0732">Signal</keyword>
<gene>
    <name evidence="2" type="ORF">GCM10010995_06910</name>
</gene>
<dbReference type="EMBL" id="BMJS01000005">
    <property type="protein sequence ID" value="GGF92355.1"/>
    <property type="molecule type" value="Genomic_DNA"/>
</dbReference>
<feature type="chain" id="PRO_5035156215" evidence="1">
    <location>
        <begin position="24"/>
        <end position="274"/>
    </location>
</feature>
<proteinExistence type="predicted"/>
<accession>A0A8J2Z3D9</accession>
<dbReference type="AlphaFoldDB" id="A0A8J2Z3D9"/>
<feature type="signal peptide" evidence="1">
    <location>
        <begin position="1"/>
        <end position="23"/>
    </location>
</feature>
<comment type="caution">
    <text evidence="2">The sequence shown here is derived from an EMBL/GenBank/DDBJ whole genome shotgun (WGS) entry which is preliminary data.</text>
</comment>
<reference evidence="2" key="2">
    <citation type="submission" date="2020-09" db="EMBL/GenBank/DDBJ databases">
        <authorList>
            <person name="Sun Q."/>
            <person name="Zhou Y."/>
        </authorList>
    </citation>
    <scope>NUCLEOTIDE SEQUENCE</scope>
    <source>
        <strain evidence="2">CGMCC 1.15758</strain>
    </source>
</reference>
<dbReference type="Proteomes" id="UP000636949">
    <property type="component" value="Unassembled WGS sequence"/>
</dbReference>
<keyword evidence="3" id="KW-1185">Reference proteome</keyword>
<evidence type="ECO:0000313" key="3">
    <source>
        <dbReference type="Proteomes" id="UP000636949"/>
    </source>
</evidence>
<protein>
    <submittedName>
        <fullName evidence="2">Uncharacterized protein</fullName>
    </submittedName>
</protein>
<sequence length="274" mass="30156">MMGGFKVVSIMAVYVLSVNSAVAVLNIDVLQVEQYVQNTLQDAHQHNEKMKASGNILSGDINGNAALIDTMNNGFANEIIRNQQTENSVFNSELKQQSTPIDTCDDLSVSDTLNQLTCNALEATSQESEKFISDLTQPIKVGHDHVADSITNPMTITVETAPKILNNAQAKDQLPVLREQAFKSTANSAMKASTEDQKNIYNTLSNSAIDSFSTDSLKDITESTTRAYVIRKLVVMKAKEIYALMLNYKHQLQKEQVLATDLLQLNSKRLGGQL</sequence>
<evidence type="ECO:0000313" key="2">
    <source>
        <dbReference type="EMBL" id="GGF92355.1"/>
    </source>
</evidence>
<reference evidence="2" key="1">
    <citation type="journal article" date="2014" name="Int. J. Syst. Evol. Microbiol.">
        <title>Complete genome sequence of Corynebacterium casei LMG S-19264T (=DSM 44701T), isolated from a smear-ripened cheese.</title>
        <authorList>
            <consortium name="US DOE Joint Genome Institute (JGI-PGF)"/>
            <person name="Walter F."/>
            <person name="Albersmeier A."/>
            <person name="Kalinowski J."/>
            <person name="Ruckert C."/>
        </authorList>
    </citation>
    <scope>NUCLEOTIDE SEQUENCE</scope>
    <source>
        <strain evidence="2">CGMCC 1.15758</strain>
    </source>
</reference>